<gene>
    <name evidence="2" type="ORF">WK57_26450</name>
</gene>
<name>A0AA40UUZ1_9BURK</name>
<evidence type="ECO:0000313" key="2">
    <source>
        <dbReference type="EMBL" id="KWZ52606.1"/>
    </source>
</evidence>
<evidence type="ECO:0000256" key="1">
    <source>
        <dbReference type="SAM" id="MobiDB-lite"/>
    </source>
</evidence>
<comment type="caution">
    <text evidence="2">The sequence shown here is derived from an EMBL/GenBank/DDBJ whole genome shotgun (WGS) entry which is preliminary data.</text>
</comment>
<evidence type="ECO:0000313" key="3">
    <source>
        <dbReference type="Proteomes" id="UP000070119"/>
    </source>
</evidence>
<protein>
    <submittedName>
        <fullName evidence="2">Uncharacterized protein</fullName>
    </submittedName>
</protein>
<reference evidence="2 3" key="1">
    <citation type="submission" date="2015-11" db="EMBL/GenBank/DDBJ databases">
        <authorList>
            <person name="Sahl J."/>
            <person name="Wagner D."/>
            <person name="Keim P."/>
        </authorList>
    </citation>
    <scope>NUCLEOTIDE SEQUENCE [LARGE SCALE GENOMIC DNA]</scope>
    <source>
        <strain evidence="2 3">MSMB1157</strain>
    </source>
</reference>
<dbReference type="AlphaFoldDB" id="A0AA40UUZ1"/>
<feature type="compositionally biased region" description="Polar residues" evidence="1">
    <location>
        <begin position="1"/>
        <end position="10"/>
    </location>
</feature>
<feature type="region of interest" description="Disordered" evidence="1">
    <location>
        <begin position="1"/>
        <end position="38"/>
    </location>
</feature>
<dbReference type="EMBL" id="LNJU01000005">
    <property type="protein sequence ID" value="KWZ52606.1"/>
    <property type="molecule type" value="Genomic_DNA"/>
</dbReference>
<accession>A0AA40UUZ1</accession>
<organism evidence="2 3">
    <name type="scientific">Burkholderia ubonensis</name>
    <dbReference type="NCBI Taxonomy" id="101571"/>
    <lineage>
        <taxon>Bacteria</taxon>
        <taxon>Pseudomonadati</taxon>
        <taxon>Pseudomonadota</taxon>
        <taxon>Betaproteobacteria</taxon>
        <taxon>Burkholderiales</taxon>
        <taxon>Burkholderiaceae</taxon>
        <taxon>Burkholderia</taxon>
        <taxon>Burkholderia cepacia complex</taxon>
    </lineage>
</organism>
<sequence>MHANLAQTGRNAEFPPELEDTKRSILASERPGDSKHRVGHRGAVIGECVRQHDCMCFRMRQIEASAEGMTELVMQSHPNMTQYRTTQPGTVKAIAARSEIFRIALETSHACRQRAYSFFGHE</sequence>
<proteinExistence type="predicted"/>
<dbReference type="Proteomes" id="UP000070119">
    <property type="component" value="Chromosome 2"/>
</dbReference>